<evidence type="ECO:0000313" key="3">
    <source>
        <dbReference type="Proteomes" id="UP000653644"/>
    </source>
</evidence>
<protein>
    <submittedName>
        <fullName evidence="2">Uncharacterized protein</fullName>
    </submittedName>
</protein>
<accession>A0ABQ3DAR4</accession>
<name>A0ABQ3DAR4_9ACTN</name>
<proteinExistence type="predicted"/>
<dbReference type="Proteomes" id="UP000653644">
    <property type="component" value="Unassembled WGS sequence"/>
</dbReference>
<feature type="region of interest" description="Disordered" evidence="1">
    <location>
        <begin position="44"/>
        <end position="125"/>
    </location>
</feature>
<comment type="caution">
    <text evidence="2">The sequence shown here is derived from an EMBL/GenBank/DDBJ whole genome shotgun (WGS) entry which is preliminary data.</text>
</comment>
<evidence type="ECO:0000313" key="2">
    <source>
        <dbReference type="EMBL" id="GHA63404.1"/>
    </source>
</evidence>
<sequence length="125" mass="13613">MTVTTSSRWARSASWETITPTAGSSTAVSMSADVVMSKVRYGRKLGPIGGCAAGVPGRRRQGRDHTRGAAAEGGHRDDHHHEDPCRVGVRQARTGRDERESHQERDGQAHRHGEPVGPRPRQGWS</sequence>
<evidence type="ECO:0000256" key="1">
    <source>
        <dbReference type="SAM" id="MobiDB-lite"/>
    </source>
</evidence>
<feature type="compositionally biased region" description="Basic and acidic residues" evidence="1">
    <location>
        <begin position="94"/>
        <end position="114"/>
    </location>
</feature>
<reference evidence="3" key="1">
    <citation type="journal article" date="2019" name="Int. J. Syst. Evol. Microbiol.">
        <title>The Global Catalogue of Microorganisms (GCM) 10K type strain sequencing project: providing services to taxonomists for standard genome sequencing and annotation.</title>
        <authorList>
            <consortium name="The Broad Institute Genomics Platform"/>
            <consortium name="The Broad Institute Genome Sequencing Center for Infectious Disease"/>
            <person name="Wu L."/>
            <person name="Ma J."/>
        </authorList>
    </citation>
    <scope>NUCLEOTIDE SEQUENCE [LARGE SCALE GENOMIC DNA]</scope>
    <source>
        <strain evidence="3">JCM 4733</strain>
    </source>
</reference>
<feature type="compositionally biased region" description="Basic and acidic residues" evidence="1">
    <location>
        <begin position="63"/>
        <end position="85"/>
    </location>
</feature>
<keyword evidence="3" id="KW-1185">Reference proteome</keyword>
<organism evidence="2 3">
    <name type="scientific">Streptomyces canarius</name>
    <dbReference type="NCBI Taxonomy" id="285453"/>
    <lineage>
        <taxon>Bacteria</taxon>
        <taxon>Bacillati</taxon>
        <taxon>Actinomycetota</taxon>
        <taxon>Actinomycetes</taxon>
        <taxon>Kitasatosporales</taxon>
        <taxon>Streptomycetaceae</taxon>
        <taxon>Streptomyces</taxon>
    </lineage>
</organism>
<dbReference type="EMBL" id="BMVN01000049">
    <property type="protein sequence ID" value="GHA63404.1"/>
    <property type="molecule type" value="Genomic_DNA"/>
</dbReference>
<gene>
    <name evidence="2" type="ORF">GCM10010345_79470</name>
</gene>